<keyword evidence="2" id="KW-1185">Reference proteome</keyword>
<dbReference type="Pfam" id="PF05869">
    <property type="entry name" value="Dam"/>
    <property type="match status" value="1"/>
</dbReference>
<evidence type="ECO:0000313" key="2">
    <source>
        <dbReference type="Proteomes" id="UP000594262"/>
    </source>
</evidence>
<dbReference type="InterPro" id="IPR043502">
    <property type="entry name" value="DNA/RNA_pol_sf"/>
</dbReference>
<reference evidence="1" key="1">
    <citation type="submission" date="2021-01" db="UniProtKB">
        <authorList>
            <consortium name="EnsemblMetazoa"/>
        </authorList>
    </citation>
    <scope>IDENTIFICATION</scope>
</reference>
<dbReference type="InterPro" id="IPR052055">
    <property type="entry name" value="Hepadnavirus_pol/RT"/>
</dbReference>
<name>A0A7M5XGM7_9CNID</name>
<protein>
    <recommendedName>
        <fullName evidence="3">Reverse transcriptase</fullName>
    </recommendedName>
</protein>
<dbReference type="Gene3D" id="3.30.70.270">
    <property type="match status" value="1"/>
</dbReference>
<sequence length="456" mass="53015">MYHLRDSCLPNITKFLRLFQHNVSNMCFHNNNSWFCHSNNGPFYGKVPVEKAHPIDSNSFRTSHKDIQYHSTRVSCAVKPANGSTSALKGQQWDSGKSVFLLSQNKPRVKGSLRRHLHFWRENLEASAHISDVIEHGYKIPFRYNPPPFEFKNNKSALQHRNFVEETLESLLEEGKIFEVQRPFATNPLSVAEDPSGKKRLILDVSFLNQFLWKEKIKFDDWKVFEDFIDSDAEAYLFKFDLKNGYHHVDIHCDHQKYLGFLQDLANDIYIACKKKDIKLTVTWISRDQNGQADKVSKTIDYDDWFVKATFVHDLEAKWGKFSIDLFADSDNTKCARFCSKYFSPGSSKVDAFSFDWSGEFCYIVPPVYLIPKAIKHFIASQGRVKGVLIVPYWPSAVFWPYLIKKEGVFKDFVKEAVFYKDSRFFISQGEYKGSILGDEDLVIPFYVLLIDNLYI</sequence>
<dbReference type="PANTHER" id="PTHR33050">
    <property type="entry name" value="REVERSE TRANSCRIPTASE DOMAIN-CONTAINING PROTEIN"/>
    <property type="match status" value="1"/>
</dbReference>
<dbReference type="EnsemblMetazoa" id="CLYHEMT023221.1">
    <property type="protein sequence ID" value="CLYHEMP023221.1"/>
    <property type="gene ID" value="CLYHEMG023221"/>
</dbReference>
<dbReference type="GO" id="GO:0003677">
    <property type="term" value="F:DNA binding"/>
    <property type="evidence" value="ECO:0007669"/>
    <property type="project" value="InterPro"/>
</dbReference>
<dbReference type="GO" id="GO:0009307">
    <property type="term" value="P:DNA restriction-modification system"/>
    <property type="evidence" value="ECO:0007669"/>
    <property type="project" value="InterPro"/>
</dbReference>
<dbReference type="GO" id="GO:0009007">
    <property type="term" value="F:site-specific DNA-methyltransferase (adenine-specific) activity"/>
    <property type="evidence" value="ECO:0007669"/>
    <property type="project" value="InterPro"/>
</dbReference>
<evidence type="ECO:0000313" key="1">
    <source>
        <dbReference type="EnsemblMetazoa" id="CLYHEMP023221.1"/>
    </source>
</evidence>
<dbReference type="OrthoDB" id="5985998at2759"/>
<dbReference type="InterPro" id="IPR008593">
    <property type="entry name" value="Dam_MeTrfase"/>
</dbReference>
<dbReference type="PANTHER" id="PTHR33050:SF7">
    <property type="entry name" value="RIBONUCLEASE H"/>
    <property type="match status" value="1"/>
</dbReference>
<organism evidence="1 2">
    <name type="scientific">Clytia hemisphaerica</name>
    <dbReference type="NCBI Taxonomy" id="252671"/>
    <lineage>
        <taxon>Eukaryota</taxon>
        <taxon>Metazoa</taxon>
        <taxon>Cnidaria</taxon>
        <taxon>Hydrozoa</taxon>
        <taxon>Hydroidolina</taxon>
        <taxon>Leptothecata</taxon>
        <taxon>Obeliida</taxon>
        <taxon>Clytiidae</taxon>
        <taxon>Clytia</taxon>
    </lineage>
</organism>
<dbReference type="Proteomes" id="UP000594262">
    <property type="component" value="Unplaced"/>
</dbReference>
<dbReference type="InterPro" id="IPR043128">
    <property type="entry name" value="Rev_trsase/Diguanyl_cyclase"/>
</dbReference>
<proteinExistence type="predicted"/>
<dbReference type="SUPFAM" id="SSF56672">
    <property type="entry name" value="DNA/RNA polymerases"/>
    <property type="match status" value="1"/>
</dbReference>
<accession>A0A7M5XGM7</accession>
<dbReference type="AlphaFoldDB" id="A0A7M5XGM7"/>
<dbReference type="Gene3D" id="3.10.10.10">
    <property type="entry name" value="HIV Type 1 Reverse Transcriptase, subunit A, domain 1"/>
    <property type="match status" value="1"/>
</dbReference>
<evidence type="ECO:0008006" key="3">
    <source>
        <dbReference type="Google" id="ProtNLM"/>
    </source>
</evidence>